<dbReference type="AlphaFoldDB" id="A0A8S3JZ54"/>
<organism evidence="1 2">
    <name type="scientific">Rotaria magnacalcarata</name>
    <dbReference type="NCBI Taxonomy" id="392030"/>
    <lineage>
        <taxon>Eukaryota</taxon>
        <taxon>Metazoa</taxon>
        <taxon>Spiralia</taxon>
        <taxon>Gnathifera</taxon>
        <taxon>Rotifera</taxon>
        <taxon>Eurotatoria</taxon>
        <taxon>Bdelloidea</taxon>
        <taxon>Philodinida</taxon>
        <taxon>Philodinidae</taxon>
        <taxon>Rotaria</taxon>
    </lineage>
</organism>
<reference evidence="1" key="1">
    <citation type="submission" date="2021-02" db="EMBL/GenBank/DDBJ databases">
        <authorList>
            <person name="Nowell W R."/>
        </authorList>
    </citation>
    <scope>NUCLEOTIDE SEQUENCE</scope>
</reference>
<dbReference type="Proteomes" id="UP000681720">
    <property type="component" value="Unassembled WGS sequence"/>
</dbReference>
<sequence>MIDQNPKTYENMTTRNIRLLAL</sequence>
<protein>
    <submittedName>
        <fullName evidence="1">Uncharacterized protein</fullName>
    </submittedName>
</protein>
<comment type="caution">
    <text evidence="1">The sequence shown here is derived from an EMBL/GenBank/DDBJ whole genome shotgun (WGS) entry which is preliminary data.</text>
</comment>
<evidence type="ECO:0000313" key="1">
    <source>
        <dbReference type="EMBL" id="CAF5225137.1"/>
    </source>
</evidence>
<evidence type="ECO:0000313" key="2">
    <source>
        <dbReference type="Proteomes" id="UP000681720"/>
    </source>
</evidence>
<proteinExistence type="predicted"/>
<dbReference type="EMBL" id="CAJOBJ010375060">
    <property type="protein sequence ID" value="CAF5225137.1"/>
    <property type="molecule type" value="Genomic_DNA"/>
</dbReference>
<gene>
    <name evidence="1" type="ORF">GIL414_LOCUS86456</name>
</gene>
<feature type="non-terminal residue" evidence="1">
    <location>
        <position position="1"/>
    </location>
</feature>
<accession>A0A8S3JZ54</accession>
<name>A0A8S3JZ54_9BILA</name>